<keyword evidence="2" id="KW-0687">Ribonucleoprotein</keyword>
<accession>A0A316ZM20</accession>
<keyword evidence="3" id="KW-1185">Reference proteome</keyword>
<dbReference type="Gene3D" id="3.40.50.790">
    <property type="match status" value="1"/>
</dbReference>
<dbReference type="EMBL" id="KZ819283">
    <property type="protein sequence ID" value="PWO01394.1"/>
    <property type="molecule type" value="Genomic_DNA"/>
</dbReference>
<dbReference type="CDD" id="cd00403">
    <property type="entry name" value="Ribosomal_L1"/>
    <property type="match status" value="1"/>
</dbReference>
<name>A0A316ZM20_9BASI</name>
<dbReference type="GeneID" id="37268910"/>
<dbReference type="Pfam" id="PF00687">
    <property type="entry name" value="Ribosomal_L1"/>
    <property type="match status" value="1"/>
</dbReference>
<keyword evidence="2" id="KW-0689">Ribosomal protein</keyword>
<dbReference type="RefSeq" id="XP_025601672.1">
    <property type="nucleotide sequence ID" value="XM_025741366.1"/>
</dbReference>
<evidence type="ECO:0000313" key="3">
    <source>
        <dbReference type="Proteomes" id="UP000245946"/>
    </source>
</evidence>
<reference evidence="2 3" key="1">
    <citation type="journal article" date="2018" name="Mol. Biol. Evol.">
        <title>Broad Genomic Sampling Reveals a Smut Pathogenic Ancestry of the Fungal Clade Ustilaginomycotina.</title>
        <authorList>
            <person name="Kijpornyongpan T."/>
            <person name="Mondo S.J."/>
            <person name="Barry K."/>
            <person name="Sandor L."/>
            <person name="Lee J."/>
            <person name="Lipzen A."/>
            <person name="Pangilinan J."/>
            <person name="LaButti K."/>
            <person name="Hainaut M."/>
            <person name="Henrissat B."/>
            <person name="Grigoriev I.V."/>
            <person name="Spatafora J.W."/>
            <person name="Aime M.C."/>
        </authorList>
    </citation>
    <scope>NUCLEOTIDE SEQUENCE [LARGE SCALE GENOMIC DNA]</scope>
    <source>
        <strain evidence="2 3">MCA 4186</strain>
    </source>
</reference>
<dbReference type="AlphaFoldDB" id="A0A316ZM20"/>
<feature type="region of interest" description="Disordered" evidence="1">
    <location>
        <begin position="301"/>
        <end position="396"/>
    </location>
</feature>
<proteinExistence type="predicted"/>
<evidence type="ECO:0000313" key="2">
    <source>
        <dbReference type="EMBL" id="PWO01394.1"/>
    </source>
</evidence>
<sequence length="396" mass="41190">MSPTASTSAAAAAAGSSASLIGGHVAPAQALKALRALAAHVAAAGERRAAAASELPLDGGAGADDVVWMQLTVKRLSATKQVKPVRIAVPHPPHVPEPAVLLLVADPQRATKDLLVEQRIKSVTRVVGVEKLRGKFAPFEARRQLMNSHDVVLADDRIVRMLPKLLGKKWLESKKQPFPVDIRHTKNDRLRKEIDGALRSTYYMANKGSCASIRIGTLSTLTPDQLLENVSAALPAVVSKVPGGWTNVQGVELKTGRSIALPVWNCSLGQLWDGAEEPGMEATFEGSEDEEDEEIVEIEQEGKKAKAAAKPKTDAAKGKARSSKAAAAAKPAKASAEKDVQQAAAKKAKASKTAGDAPAAAAKAAKPAKAASKGKATSGAAAKKIGKLAKLQAGSA</sequence>
<dbReference type="OrthoDB" id="10251727at2759"/>
<organism evidence="2 3">
    <name type="scientific">Tilletiopsis washingtonensis</name>
    <dbReference type="NCBI Taxonomy" id="58919"/>
    <lineage>
        <taxon>Eukaryota</taxon>
        <taxon>Fungi</taxon>
        <taxon>Dikarya</taxon>
        <taxon>Basidiomycota</taxon>
        <taxon>Ustilaginomycotina</taxon>
        <taxon>Exobasidiomycetes</taxon>
        <taxon>Entylomatales</taxon>
        <taxon>Entylomatales incertae sedis</taxon>
        <taxon>Tilletiopsis</taxon>
    </lineage>
</organism>
<dbReference type="Gene3D" id="3.30.190.20">
    <property type="match status" value="1"/>
</dbReference>
<protein>
    <submittedName>
        <fullName evidence="2">Ribosomal protein L1</fullName>
    </submittedName>
</protein>
<dbReference type="InterPro" id="IPR016095">
    <property type="entry name" value="Ribosomal_uL1_3-a/b-sand"/>
</dbReference>
<dbReference type="SUPFAM" id="SSF56808">
    <property type="entry name" value="Ribosomal protein L1"/>
    <property type="match status" value="1"/>
</dbReference>
<gene>
    <name evidence="2" type="ORF">FA09DRAFT_327322</name>
</gene>
<dbReference type="GO" id="GO:0005840">
    <property type="term" value="C:ribosome"/>
    <property type="evidence" value="ECO:0007669"/>
    <property type="project" value="UniProtKB-KW"/>
</dbReference>
<evidence type="ECO:0000256" key="1">
    <source>
        <dbReference type="SAM" id="MobiDB-lite"/>
    </source>
</evidence>
<feature type="compositionally biased region" description="Low complexity" evidence="1">
    <location>
        <begin position="323"/>
        <end position="334"/>
    </location>
</feature>
<feature type="compositionally biased region" description="Low complexity" evidence="1">
    <location>
        <begin position="341"/>
        <end position="396"/>
    </location>
</feature>
<dbReference type="Proteomes" id="UP000245946">
    <property type="component" value="Unassembled WGS sequence"/>
</dbReference>
<dbReference type="STRING" id="58919.A0A316ZM20"/>
<dbReference type="InterPro" id="IPR028364">
    <property type="entry name" value="Ribosomal_uL1/biogenesis"/>
</dbReference>
<dbReference type="InterPro" id="IPR023674">
    <property type="entry name" value="Ribosomal_uL1-like"/>
</dbReference>